<name>A0ABT6JZY0_9CYAN</name>
<dbReference type="InterPro" id="IPR049552">
    <property type="entry name" value="PKS_DH_N"/>
</dbReference>
<dbReference type="PROSITE" id="PS52019">
    <property type="entry name" value="PKS_MFAS_DH"/>
    <property type="match status" value="1"/>
</dbReference>
<feature type="coiled-coil region" evidence="5">
    <location>
        <begin position="5"/>
        <end position="32"/>
    </location>
</feature>
<dbReference type="InterPro" id="IPR001227">
    <property type="entry name" value="Ac_transferase_dom_sf"/>
</dbReference>
<dbReference type="Gene3D" id="3.30.70.3290">
    <property type="match status" value="1"/>
</dbReference>
<keyword evidence="1" id="KW-0596">Phosphopantetheine</keyword>
<dbReference type="InterPro" id="IPR050091">
    <property type="entry name" value="PKS_NRPS_Biosynth_Enz"/>
</dbReference>
<evidence type="ECO:0000313" key="10">
    <source>
        <dbReference type="Proteomes" id="UP001159371"/>
    </source>
</evidence>
<dbReference type="InterPro" id="IPR014031">
    <property type="entry name" value="Ketoacyl_synth_C"/>
</dbReference>
<dbReference type="SMART" id="SM00826">
    <property type="entry name" value="PKS_DH"/>
    <property type="match status" value="1"/>
</dbReference>
<dbReference type="Pfam" id="PF22621">
    <property type="entry name" value="CurL-like_PKS_C"/>
    <property type="match status" value="1"/>
</dbReference>
<dbReference type="Gene3D" id="3.40.47.10">
    <property type="match status" value="1"/>
</dbReference>
<evidence type="ECO:0000256" key="3">
    <source>
        <dbReference type="ARBA" id="ARBA00022679"/>
    </source>
</evidence>
<dbReference type="InterPro" id="IPR016035">
    <property type="entry name" value="Acyl_Trfase/lysoPLipase"/>
</dbReference>
<dbReference type="InterPro" id="IPR020807">
    <property type="entry name" value="PKS_DH"/>
</dbReference>
<evidence type="ECO:0000256" key="1">
    <source>
        <dbReference type="ARBA" id="ARBA00022450"/>
    </source>
</evidence>
<dbReference type="Pfam" id="PF02801">
    <property type="entry name" value="Ketoacyl-synt_C"/>
    <property type="match status" value="1"/>
</dbReference>
<dbReference type="InterPro" id="IPR009081">
    <property type="entry name" value="PP-bd_ACP"/>
</dbReference>
<dbReference type="PANTHER" id="PTHR43775">
    <property type="entry name" value="FATTY ACID SYNTHASE"/>
    <property type="match status" value="1"/>
</dbReference>
<dbReference type="PROSITE" id="PS00606">
    <property type="entry name" value="KS3_1"/>
    <property type="match status" value="1"/>
</dbReference>
<dbReference type="Pfam" id="PF08659">
    <property type="entry name" value="KR"/>
    <property type="match status" value="1"/>
</dbReference>
<dbReference type="InterPro" id="IPR057326">
    <property type="entry name" value="KR_dom"/>
</dbReference>
<dbReference type="InterPro" id="IPR014030">
    <property type="entry name" value="Ketoacyl_synth_N"/>
</dbReference>
<dbReference type="Pfam" id="PF00109">
    <property type="entry name" value="ketoacyl-synt"/>
    <property type="match status" value="1"/>
</dbReference>
<dbReference type="InterPro" id="IPR049551">
    <property type="entry name" value="PKS_DH_C"/>
</dbReference>
<dbReference type="InterPro" id="IPR013968">
    <property type="entry name" value="PKS_KR"/>
</dbReference>
<dbReference type="Pfam" id="PF14765">
    <property type="entry name" value="PS-DH"/>
    <property type="match status" value="1"/>
</dbReference>
<dbReference type="SMART" id="SM00822">
    <property type="entry name" value="PKS_KR"/>
    <property type="match status" value="1"/>
</dbReference>
<dbReference type="Gene3D" id="3.10.129.120">
    <property type="match status" value="1"/>
</dbReference>
<dbReference type="InterPro" id="IPR020806">
    <property type="entry name" value="PKS_PP-bd"/>
</dbReference>
<dbReference type="InterPro" id="IPR016036">
    <property type="entry name" value="Malonyl_transacylase_ACP-bd"/>
</dbReference>
<reference evidence="9 10" key="1">
    <citation type="journal article" date="2023" name="J. Phycol.">
        <title>Chrysosporum ovalisporum is synonymous with the true-branching cyanobacterium Umezakia natans (Nostocales/Aphanizomenonaceae).</title>
        <authorList>
            <person name="McGregor G.B."/>
            <person name="Sendall B.C."/>
            <person name="Niiyama Y."/>
            <person name="Tuji A."/>
            <person name="Willis A."/>
        </authorList>
    </citation>
    <scope>NUCLEOTIDE SEQUENCE [LARGE SCALE GENOMIC DNA]</scope>
    <source>
        <strain evidence="9 10">FSS-43</strain>
    </source>
</reference>
<dbReference type="RefSeq" id="WP_280656312.1">
    <property type="nucleotide sequence ID" value="NZ_JANQDO010000014.1"/>
</dbReference>
<dbReference type="Gene3D" id="1.10.1200.10">
    <property type="entry name" value="ACP-like"/>
    <property type="match status" value="1"/>
</dbReference>
<dbReference type="InterPro" id="IPR036291">
    <property type="entry name" value="NAD(P)-bd_dom_sf"/>
</dbReference>
<evidence type="ECO:0000259" key="7">
    <source>
        <dbReference type="PROSITE" id="PS52004"/>
    </source>
</evidence>
<dbReference type="PROSITE" id="PS52004">
    <property type="entry name" value="KS3_2"/>
    <property type="match status" value="1"/>
</dbReference>
<organism evidence="9 10">
    <name type="scientific">Umezakia ovalisporum FSS-43</name>
    <dbReference type="NCBI Taxonomy" id="2740520"/>
    <lineage>
        <taxon>Bacteria</taxon>
        <taxon>Bacillati</taxon>
        <taxon>Cyanobacteriota</taxon>
        <taxon>Cyanophyceae</taxon>
        <taxon>Nostocales</taxon>
        <taxon>Nodulariaceae</taxon>
        <taxon>Umezakia</taxon>
    </lineage>
</organism>
<dbReference type="CDD" id="cd00833">
    <property type="entry name" value="PKS"/>
    <property type="match status" value="1"/>
</dbReference>
<feature type="region of interest" description="N-terminal hotdog fold" evidence="4">
    <location>
        <begin position="923"/>
        <end position="1073"/>
    </location>
</feature>
<feature type="domain" description="Ketosynthase family 3 (KS3)" evidence="7">
    <location>
        <begin position="34"/>
        <end position="448"/>
    </location>
</feature>
<comment type="caution">
    <text evidence="9">The sequence shown here is derived from an EMBL/GenBank/DDBJ whole genome shotgun (WGS) entry which is preliminary data.</text>
</comment>
<dbReference type="SUPFAM" id="SSF47336">
    <property type="entry name" value="ACP-like"/>
    <property type="match status" value="1"/>
</dbReference>
<dbReference type="Pfam" id="PF00550">
    <property type="entry name" value="PP-binding"/>
    <property type="match status" value="1"/>
</dbReference>
<dbReference type="Gene3D" id="3.40.366.10">
    <property type="entry name" value="Malonyl-Coenzyme A Acyl Carrier Protein, domain 2"/>
    <property type="match status" value="1"/>
</dbReference>
<dbReference type="SUPFAM" id="SSF55048">
    <property type="entry name" value="Probable ACP-binding domain of malonyl-CoA ACP transacylase"/>
    <property type="match status" value="1"/>
</dbReference>
<comment type="caution">
    <text evidence="4">Lacks conserved residue(s) required for the propagation of feature annotation.</text>
</comment>
<dbReference type="InterPro" id="IPR036736">
    <property type="entry name" value="ACP-like_sf"/>
</dbReference>
<dbReference type="Gene3D" id="3.10.129.10">
    <property type="entry name" value="Hotdog Thioesterase"/>
    <property type="match status" value="1"/>
</dbReference>
<dbReference type="SMART" id="SM00827">
    <property type="entry name" value="PKS_AT"/>
    <property type="match status" value="1"/>
</dbReference>
<evidence type="ECO:0000256" key="5">
    <source>
        <dbReference type="SAM" id="Coils"/>
    </source>
</evidence>
<keyword evidence="10" id="KW-1185">Reference proteome</keyword>
<dbReference type="SUPFAM" id="SSF53901">
    <property type="entry name" value="Thiolase-like"/>
    <property type="match status" value="1"/>
</dbReference>
<accession>A0ABT6JZY0</accession>
<keyword evidence="2" id="KW-0597">Phosphoprotein</keyword>
<evidence type="ECO:0000256" key="2">
    <source>
        <dbReference type="ARBA" id="ARBA00022553"/>
    </source>
</evidence>
<dbReference type="SUPFAM" id="SSF52151">
    <property type="entry name" value="FabD/lysophospholipase-like"/>
    <property type="match status" value="1"/>
</dbReference>
<dbReference type="PANTHER" id="PTHR43775:SF37">
    <property type="entry name" value="SI:DKEY-61P9.11"/>
    <property type="match status" value="1"/>
</dbReference>
<evidence type="ECO:0000313" key="9">
    <source>
        <dbReference type="EMBL" id="MDH6055567.1"/>
    </source>
</evidence>
<dbReference type="Pfam" id="PF00698">
    <property type="entry name" value="Acyl_transf_1"/>
    <property type="match status" value="1"/>
</dbReference>
<evidence type="ECO:0000256" key="4">
    <source>
        <dbReference type="PROSITE-ProRule" id="PRU01363"/>
    </source>
</evidence>
<dbReference type="InterPro" id="IPR018201">
    <property type="entry name" value="Ketoacyl_synth_AS"/>
</dbReference>
<evidence type="ECO:0000259" key="8">
    <source>
        <dbReference type="PROSITE" id="PS52019"/>
    </source>
</evidence>
<feature type="region of interest" description="C-terminal hotdog fold" evidence="4">
    <location>
        <begin position="1086"/>
        <end position="1227"/>
    </location>
</feature>
<dbReference type="Pfam" id="PF21089">
    <property type="entry name" value="PKS_DH_N"/>
    <property type="match status" value="1"/>
</dbReference>
<dbReference type="SUPFAM" id="SSF51735">
    <property type="entry name" value="NAD(P)-binding Rossmann-fold domains"/>
    <property type="match status" value="2"/>
</dbReference>
<dbReference type="EMBL" id="JANQDO010000014">
    <property type="protein sequence ID" value="MDH6055567.1"/>
    <property type="molecule type" value="Genomic_DNA"/>
</dbReference>
<dbReference type="SMART" id="SM01294">
    <property type="entry name" value="PKS_PP_betabranch"/>
    <property type="match status" value="1"/>
</dbReference>
<protein>
    <submittedName>
        <fullName evidence="9">Type I polyketide synthase</fullName>
    </submittedName>
</protein>
<feature type="domain" description="Carrier" evidence="6">
    <location>
        <begin position="1774"/>
        <end position="1849"/>
    </location>
</feature>
<gene>
    <name evidence="9" type="ORF">NWP19_01830</name>
</gene>
<feature type="domain" description="PKS/mFAS DH" evidence="8">
    <location>
        <begin position="923"/>
        <end position="1227"/>
    </location>
</feature>
<sequence length="1900" mass="210956">MDEKLRTYERLIKQSYHKIEALEAEVNRLKQTQREPIAIIGMGCRLPGANSPEAFWQLLCDGVDAIREVPKNRWVVDAYIDENLDSADKISMGFGGFVEELEKFDAQFFGISPREAVSLDPQQRLLLEVSWEALENAAVIPPSATGVFVGISNLDYRETLLKQGAIGTYFASGNAHSTASGRLSYFLGLTGPCLSIDTACSSSLVAVHQSLISLRQRECDLALVGGVHRLIAPEESVSLAKAHMLSPDGRCKVFDASANGYVRAEGCGMIVLKRLSDAQADGDKILALIRGSAINQDGRTSGLTVPNGPQQADVIRQALANSGITPEQVNYVEAHGTGTSLGDPIEVGALGTIFNQRSQPLIIGSVKTNIGHLEAAAGIAGLIKIVLAMQHGEIPPNLHFHQPNPRINWDKLPISIPTERTAWPTGDRIAGISSFGFSGTNSHVVLEEAPKIEPSILEIHSKQYVFTLSAATPQALQELTQRYVTYLTEHLQESLADICFTANTGRKHFKHRFAVVAESKTQLRQQLETFAQSGQQLETFAQWGEGQGNRTSLSKIAFLFTGQGSQYVGMGQELYESQPTFRQTIDRCDEILRSLLGKSILSILYPSQQMGLETPSQIDETAYTQPALFSLEYALAQLWRSWGIEPDVVMGHSVGEYVAACVAGVFSLEDGLKLIAERGRLMQELPPDGAMVSVMANKSRIEQAIQSVSREVSIAAINGPESVVISGKRETLQQITQHLVAEGIKTRQLKVSHAFHSPLMEPILGQFRRVANTITYRPPQINLVSNVTGARVYKEIAIPDYWVRHLQETVRFADGVKVLHEQNVNFMLEIGPKPTLLGMVELQSSENPSSMPMMMPSLRENRSDWQQMLESLSQLYVHGVEINWIGFNKDYVRHKVVLPTYPWQKQRYWVELDQQKHAAKNLHPLLDRCIKLPRHNETIFEKEFSLETLPFLADYRIYGSVVSPGASYLSMILSIVESYANGHLNGGNSAKQTTYLLKDVTFPVPLVISDEANHMVQVACSLSCAGPHNGGDETQFELFSFAENVPESSSINADFQTTIIHAKGQFKLEDTAPPKVELEELQAGCPQEIDLNLFYQIFIDKGFVFGSRFRWLEQIWVGDGEALARLRQPESIESFEGYVIHPGLLDACTQVPFAISSDDENKQSETTMPFALNELRCYQPANGQMWWVHATEKDRYTWDVSLFDESGQVIAEFIGLEVRAAMPEGLLGADFWHNWLYTVNWRSQPLQIPEVLDINKTGAETLLLFAQPEGIGADLAAYLQSQGKHCVFVVPGSEYTVTEQHIGRTGNLDDVTTLTKIVTINPASPHDYKYFLETLTDIGLPCEGILYLWNRYDLTNTSNHRTELTVPDIVLNLCTSLTYLVQALSHMGFSPKLWLITQNSQAVGSDLGNLEIEQSPLWALGRSIRAEHPEFDCRCLDFDTLSNIAPLLLKEMQAIDHESQIAYRQGTRYVSRLIRNQSECHAPIQTGIRPDGSYLITGGLGGLGLQVALALAEAGARHLILNSRRGKVSKEAQLIIDRLRQEDVRVDLIAADVSDAADSERLLVESQRKTSLRGIVHAAGVLEDGILLQQNQERFEKVMAAKVRGAWHLDQQSQTLDLDFFVAFSSVASLIEEPGQANYAAANAFLDSLMYYRHIKGSNSLSINWGAWAEVGMAANLSFKQRGITAIPPKKGGHILVELIQKMNQHTIPQVVVQPTNWAEYLSHDGVNVPFYEYFICHLRNQEAAKLLQTPGSTSEKVNLRQQLQTLSEKDRDALLMEHLQKTAIRVLGLASHQQIDPYQGLMNMGLDSLMAVEFRNHLTRSLEGPLPATLLFNCPTLDSLHDYLVAKMFDDDAPQKAEQMAQSTAQTAHSISIESKIDDNESVNDIAQMLAKALNIAFE</sequence>
<keyword evidence="3" id="KW-0808">Transferase</keyword>
<dbReference type="SMART" id="SM00823">
    <property type="entry name" value="PKS_PP"/>
    <property type="match status" value="1"/>
</dbReference>
<proteinExistence type="predicted"/>
<keyword evidence="5" id="KW-0175">Coiled coil</keyword>
<dbReference type="InterPro" id="IPR020841">
    <property type="entry name" value="PKS_Beta-ketoAc_synthase_dom"/>
</dbReference>
<dbReference type="Gene3D" id="3.40.50.720">
    <property type="entry name" value="NAD(P)-binding Rossmann-like Domain"/>
    <property type="match status" value="1"/>
</dbReference>
<dbReference type="PROSITE" id="PS50075">
    <property type="entry name" value="CARRIER"/>
    <property type="match status" value="1"/>
</dbReference>
<dbReference type="InterPro" id="IPR014043">
    <property type="entry name" value="Acyl_transferase_dom"/>
</dbReference>
<evidence type="ECO:0000259" key="6">
    <source>
        <dbReference type="PROSITE" id="PS50075"/>
    </source>
</evidence>
<dbReference type="Proteomes" id="UP001159371">
    <property type="component" value="Unassembled WGS sequence"/>
</dbReference>
<dbReference type="SMART" id="SM00825">
    <property type="entry name" value="PKS_KS"/>
    <property type="match status" value="1"/>
</dbReference>
<dbReference type="InterPro" id="IPR049900">
    <property type="entry name" value="PKS_mFAS_DH"/>
</dbReference>
<dbReference type="InterPro" id="IPR016039">
    <property type="entry name" value="Thiolase-like"/>
</dbReference>
<dbReference type="CDD" id="cd08955">
    <property type="entry name" value="KR_2_FAS_SDR_x"/>
    <property type="match status" value="1"/>
</dbReference>